<proteinExistence type="predicted"/>
<dbReference type="InterPro" id="IPR009241">
    <property type="entry name" value="HigB-like"/>
</dbReference>
<feature type="compositionally biased region" description="Basic and acidic residues" evidence="1">
    <location>
        <begin position="103"/>
        <end position="127"/>
    </location>
</feature>
<dbReference type="AlphaFoldDB" id="A0A0R1PKY7"/>
<comment type="caution">
    <text evidence="2">The sequence shown here is derived from an EMBL/GenBank/DDBJ whole genome shotgun (WGS) entry which is preliminary data.</text>
</comment>
<protein>
    <recommendedName>
        <fullName evidence="4">Type II toxin-antitoxin system RelE/ParE family toxin</fullName>
    </recommendedName>
</protein>
<evidence type="ECO:0008006" key="4">
    <source>
        <dbReference type="Google" id="ProtNLM"/>
    </source>
</evidence>
<dbReference type="OrthoDB" id="573082at2"/>
<sequence>MEDRDKKLTFDYVKRNDGSSEFEEFLNSIPVKDKVKLLRTIQAVENNGLQIATRLEWVKKLDSNVYEVRSKLGNNIQRGLYFHKKDNKYIITHGFTKKTQKTPPREVKHAKNMRDRYLKEHKEGKNE</sequence>
<feature type="region of interest" description="Disordered" evidence="1">
    <location>
        <begin position="97"/>
        <end position="127"/>
    </location>
</feature>
<keyword evidence="3" id="KW-1185">Reference proteome</keyword>
<reference evidence="2 3" key="1">
    <citation type="journal article" date="2015" name="Genome Announc.">
        <title>Expanding the biotechnology potential of lactobacilli through comparative genomics of 213 strains and associated genera.</title>
        <authorList>
            <person name="Sun Z."/>
            <person name="Harris H.M."/>
            <person name="McCann A."/>
            <person name="Guo C."/>
            <person name="Argimon S."/>
            <person name="Zhang W."/>
            <person name="Yang X."/>
            <person name="Jeffery I.B."/>
            <person name="Cooney J.C."/>
            <person name="Kagawa T.F."/>
            <person name="Liu W."/>
            <person name="Song Y."/>
            <person name="Salvetti E."/>
            <person name="Wrobel A."/>
            <person name="Rasinkangas P."/>
            <person name="Parkhill J."/>
            <person name="Rea M.C."/>
            <person name="O'Sullivan O."/>
            <person name="Ritari J."/>
            <person name="Douillard F.P."/>
            <person name="Paul Ross R."/>
            <person name="Yang R."/>
            <person name="Briner A.E."/>
            <person name="Felis G.E."/>
            <person name="de Vos W.M."/>
            <person name="Barrangou R."/>
            <person name="Klaenhammer T.R."/>
            <person name="Caufield P.W."/>
            <person name="Cui Y."/>
            <person name="Zhang H."/>
            <person name="O'Toole P.W."/>
        </authorList>
    </citation>
    <scope>NUCLEOTIDE SEQUENCE [LARGE SCALE GENOMIC DNA]</scope>
    <source>
        <strain evidence="2 3">DSM 19971</strain>
    </source>
</reference>
<dbReference type="Pfam" id="PF05973">
    <property type="entry name" value="Gp49"/>
    <property type="match status" value="1"/>
</dbReference>
<dbReference type="PATRIC" id="fig|1423812.3.peg.2357"/>
<dbReference type="Proteomes" id="UP000051155">
    <property type="component" value="Unassembled WGS sequence"/>
</dbReference>
<gene>
    <name evidence="2" type="ORF">FD20_GL002216</name>
</gene>
<evidence type="ECO:0000256" key="1">
    <source>
        <dbReference type="SAM" id="MobiDB-lite"/>
    </source>
</evidence>
<dbReference type="EMBL" id="AZEG01000067">
    <property type="protein sequence ID" value="KRL32809.1"/>
    <property type="molecule type" value="Genomic_DNA"/>
</dbReference>
<dbReference type="STRING" id="1423812.FD20_GL002216"/>
<evidence type="ECO:0000313" key="3">
    <source>
        <dbReference type="Proteomes" id="UP000051155"/>
    </source>
</evidence>
<organism evidence="2 3">
    <name type="scientific">Liquorilactobacillus uvarum DSM 19971</name>
    <dbReference type="NCBI Taxonomy" id="1423812"/>
    <lineage>
        <taxon>Bacteria</taxon>
        <taxon>Bacillati</taxon>
        <taxon>Bacillota</taxon>
        <taxon>Bacilli</taxon>
        <taxon>Lactobacillales</taxon>
        <taxon>Lactobacillaceae</taxon>
        <taxon>Liquorilactobacillus</taxon>
    </lineage>
</organism>
<accession>A0A0R1PKY7</accession>
<evidence type="ECO:0000313" key="2">
    <source>
        <dbReference type="EMBL" id="KRL32809.1"/>
    </source>
</evidence>
<name>A0A0R1PKY7_9LACO</name>